<dbReference type="OrthoDB" id="5461292at2"/>
<comment type="caution">
    <text evidence="1">The sequence shown here is derived from an EMBL/GenBank/DDBJ whole genome shotgun (WGS) entry which is preliminary data.</text>
</comment>
<dbReference type="AlphaFoldDB" id="A0A845AY08"/>
<name>A0A845AY08_9SPHN</name>
<sequence>MASTFPITRRNMLIMGGVVAGASLSAFHGAAAEPFVDAGQFRTQRSSDRDVLRKAIEQWVRNGTGVLRLERGCTYDLGIVTDRPSLFEISGLRNAVLDGNGAIIRARSAKGNVWNLLSFSNAANLDIINLTASDSAYVDEAWGMKMIVLQPGGGGTHSVGLANILAVRALAMVWAQGPVQNRVRGINFGVNCRARHCYYALGCENQGDEVHGVIDSVNCRRAYIAYGVEGHDLEINIHHDGLQVAAGAQSAVLVKSYGRATRNVTLRLGFTGSLPYYAQMKNDRLSGACVTIEHQSADGEPSSIDGIDIDVNIADGIEDPFGAYLAAITSIGRDGSVERVTRNSWSRITIRGRTGKLRRINTPSAPETPFTLKILGDADRIIATAAHRNINIDRAPVKSLR</sequence>
<keyword evidence="2" id="KW-1185">Reference proteome</keyword>
<dbReference type="RefSeq" id="WP_160755994.1">
    <property type="nucleotide sequence ID" value="NZ_WTYL01000002.1"/>
</dbReference>
<dbReference type="InterPro" id="IPR006311">
    <property type="entry name" value="TAT_signal"/>
</dbReference>
<protein>
    <submittedName>
        <fullName evidence="1">Uncharacterized protein</fullName>
    </submittedName>
</protein>
<evidence type="ECO:0000313" key="2">
    <source>
        <dbReference type="Proteomes" id="UP000431922"/>
    </source>
</evidence>
<reference evidence="1 2" key="1">
    <citation type="submission" date="2019-12" db="EMBL/GenBank/DDBJ databases">
        <title>Genomic-based taxomic classification of the family Erythrobacteraceae.</title>
        <authorList>
            <person name="Xu L."/>
        </authorList>
    </citation>
    <scope>NUCLEOTIDE SEQUENCE [LARGE SCALE GENOMIC DNA]</scope>
    <source>
        <strain evidence="1 2">KCTC 42453</strain>
    </source>
</reference>
<gene>
    <name evidence="1" type="ORF">GRI65_07990</name>
</gene>
<proteinExistence type="predicted"/>
<dbReference type="Proteomes" id="UP000431922">
    <property type="component" value="Unassembled WGS sequence"/>
</dbReference>
<dbReference type="EMBL" id="WTYL01000002">
    <property type="protein sequence ID" value="MXP44393.1"/>
    <property type="molecule type" value="Genomic_DNA"/>
</dbReference>
<organism evidence="1 2">
    <name type="scientific">Allopontixanthobacter sediminis</name>
    <dbReference type="NCBI Taxonomy" id="1689985"/>
    <lineage>
        <taxon>Bacteria</taxon>
        <taxon>Pseudomonadati</taxon>
        <taxon>Pseudomonadota</taxon>
        <taxon>Alphaproteobacteria</taxon>
        <taxon>Sphingomonadales</taxon>
        <taxon>Erythrobacteraceae</taxon>
        <taxon>Allopontixanthobacter</taxon>
    </lineage>
</organism>
<dbReference type="PROSITE" id="PS51318">
    <property type="entry name" value="TAT"/>
    <property type="match status" value="1"/>
</dbReference>
<evidence type="ECO:0000313" key="1">
    <source>
        <dbReference type="EMBL" id="MXP44393.1"/>
    </source>
</evidence>
<accession>A0A845AY08</accession>